<evidence type="ECO:0000256" key="1">
    <source>
        <dbReference type="ARBA" id="ARBA00004651"/>
    </source>
</evidence>
<dbReference type="SUPFAM" id="SSF103473">
    <property type="entry name" value="MFS general substrate transporter"/>
    <property type="match status" value="1"/>
</dbReference>
<feature type="transmembrane region" description="Helical" evidence="6">
    <location>
        <begin position="436"/>
        <end position="456"/>
    </location>
</feature>
<proteinExistence type="predicted"/>
<feature type="transmembrane region" description="Helical" evidence="6">
    <location>
        <begin position="49"/>
        <end position="66"/>
    </location>
</feature>
<dbReference type="PRINTS" id="PR01036">
    <property type="entry name" value="TCRTETB"/>
</dbReference>
<gene>
    <name evidence="8" type="ORF">DTK66_01145</name>
</gene>
<evidence type="ECO:0000256" key="6">
    <source>
        <dbReference type="SAM" id="Phobius"/>
    </source>
</evidence>
<organism evidence="8 9">
    <name type="scientific">Limosilactobacillus walteri</name>
    <dbReference type="NCBI Taxonomy" id="2268022"/>
    <lineage>
        <taxon>Bacteria</taxon>
        <taxon>Bacillati</taxon>
        <taxon>Bacillota</taxon>
        <taxon>Bacilli</taxon>
        <taxon>Lactobacillales</taxon>
        <taxon>Lactobacillaceae</taxon>
        <taxon>Limosilactobacillus</taxon>
    </lineage>
</organism>
<evidence type="ECO:0000313" key="9">
    <source>
        <dbReference type="Proteomes" id="UP000704341"/>
    </source>
</evidence>
<dbReference type="InterPro" id="IPR020846">
    <property type="entry name" value="MFS_dom"/>
</dbReference>
<dbReference type="Proteomes" id="UP000704341">
    <property type="component" value="Unassembled WGS sequence"/>
</dbReference>
<feature type="transmembrane region" description="Helical" evidence="6">
    <location>
        <begin position="301"/>
        <end position="320"/>
    </location>
</feature>
<feature type="domain" description="Major facilitator superfamily (MFS) profile" evidence="7">
    <location>
        <begin position="12"/>
        <end position="460"/>
    </location>
</feature>
<comment type="caution">
    <text evidence="8">The sequence shown here is derived from an EMBL/GenBank/DDBJ whole genome shotgun (WGS) entry which is preliminary data.</text>
</comment>
<dbReference type="EMBL" id="QORN01000003">
    <property type="protein sequence ID" value="MBD5805725.1"/>
    <property type="molecule type" value="Genomic_DNA"/>
</dbReference>
<keyword evidence="5 6" id="KW-0472">Membrane</keyword>
<evidence type="ECO:0000259" key="7">
    <source>
        <dbReference type="PROSITE" id="PS50850"/>
    </source>
</evidence>
<comment type="subcellular location">
    <subcellularLocation>
        <location evidence="1">Cell membrane</location>
        <topology evidence="1">Multi-pass membrane protein</topology>
    </subcellularLocation>
</comment>
<name>A0ABR8P4Y6_9LACO</name>
<dbReference type="PANTHER" id="PTHR42718">
    <property type="entry name" value="MAJOR FACILITATOR SUPERFAMILY MULTIDRUG TRANSPORTER MFSC"/>
    <property type="match status" value="1"/>
</dbReference>
<feature type="transmembrane region" description="Helical" evidence="6">
    <location>
        <begin position="166"/>
        <end position="187"/>
    </location>
</feature>
<dbReference type="PANTHER" id="PTHR42718:SF9">
    <property type="entry name" value="MAJOR FACILITATOR SUPERFAMILY MULTIDRUG TRANSPORTER MFSC"/>
    <property type="match status" value="1"/>
</dbReference>
<keyword evidence="9" id="KW-1185">Reference proteome</keyword>
<feature type="transmembrane region" description="Helical" evidence="6">
    <location>
        <begin position="133"/>
        <end position="154"/>
    </location>
</feature>
<feature type="transmembrane region" description="Helical" evidence="6">
    <location>
        <begin position="269"/>
        <end position="289"/>
    </location>
</feature>
<evidence type="ECO:0000256" key="5">
    <source>
        <dbReference type="ARBA" id="ARBA00023136"/>
    </source>
</evidence>
<feature type="transmembrane region" description="Helical" evidence="6">
    <location>
        <begin position="225"/>
        <end position="248"/>
    </location>
</feature>
<feature type="transmembrane region" description="Helical" evidence="6">
    <location>
        <begin position="101"/>
        <end position="121"/>
    </location>
</feature>
<feature type="transmembrane region" description="Helical" evidence="6">
    <location>
        <begin position="78"/>
        <end position="95"/>
    </location>
</feature>
<dbReference type="RefSeq" id="WP_191667500.1">
    <property type="nucleotide sequence ID" value="NZ_QORN01000003.1"/>
</dbReference>
<keyword evidence="3 6" id="KW-0812">Transmembrane</keyword>
<feature type="transmembrane region" description="Helical" evidence="6">
    <location>
        <begin position="199"/>
        <end position="219"/>
    </location>
</feature>
<keyword evidence="2" id="KW-0813">Transport</keyword>
<dbReference type="Gene3D" id="1.20.1720.10">
    <property type="entry name" value="Multidrug resistance protein D"/>
    <property type="match status" value="1"/>
</dbReference>
<keyword evidence="4 6" id="KW-1133">Transmembrane helix</keyword>
<dbReference type="InterPro" id="IPR011701">
    <property type="entry name" value="MFS"/>
</dbReference>
<feature type="transmembrane region" description="Helical" evidence="6">
    <location>
        <begin position="394"/>
        <end position="416"/>
    </location>
</feature>
<evidence type="ECO:0000313" key="8">
    <source>
        <dbReference type="EMBL" id="MBD5805725.1"/>
    </source>
</evidence>
<feature type="transmembrane region" description="Helical" evidence="6">
    <location>
        <begin position="359"/>
        <end position="382"/>
    </location>
</feature>
<evidence type="ECO:0000256" key="4">
    <source>
        <dbReference type="ARBA" id="ARBA00022989"/>
    </source>
</evidence>
<feature type="transmembrane region" description="Helical" evidence="6">
    <location>
        <begin position="332"/>
        <end position="353"/>
    </location>
</feature>
<dbReference type="Gene3D" id="1.20.1250.20">
    <property type="entry name" value="MFS general substrate transporter like domains"/>
    <property type="match status" value="1"/>
</dbReference>
<accession>A0ABR8P4Y6</accession>
<sequence length="468" mass="50776">MVKKVTPKLVTAILSAGMLSFLGILDETATTVTFPTLIKEFAVTTDQVQWVNTLVLLVIATIVPLSSQISLRFTTKKIFIAGIVFFMIGLIIDIFTPRFDLLLLGRAFQGIGTGIGLPLMYNIILAKVPKDKLGFMMGIGTMITAVAVALGPVFGGIVTDLLTWRWIFIISTFLAIISAFTGSYAITQLNKLQKVKFKYGQWLAIAVGLVLLMLGFTSIAKNSFWSFQVIGCLVFGLVSLAIWLKLSWRDRHALISPHLFLNLHFSMQLICYCFAKITTLALGFIFPIYVQTVNHGSVSLAGWIMLPGAICDALMAALAGKLLDKKGAWLPIMGGIIASLAGVVMMTVAGLHLSDLEIILLYALYYGGYGMCFSSLMTSGLTSLSVADHAQGNAIFNTLQQFSGALGTALAGTLIAISQNNHQLLRQQTTALGARWTFMVLTGLIILNLVIAIIFVPRPPKTSTHLEE</sequence>
<reference evidence="8 9" key="1">
    <citation type="submission" date="2018-07" db="EMBL/GenBank/DDBJ databases">
        <title>Phylogenomic Insights into understanding Host Adaptation of Lactobacillus reuteri by a novel species, Lactobacillus spp. M31.</title>
        <authorList>
            <person name="Sharma S."/>
            <person name="Patil P."/>
            <person name="Korpole S."/>
            <person name="Patil P.B."/>
        </authorList>
    </citation>
    <scope>NUCLEOTIDE SEQUENCE [LARGE SCALE GENOMIC DNA]</scope>
    <source>
        <strain evidence="8 9">M31</strain>
    </source>
</reference>
<evidence type="ECO:0000256" key="3">
    <source>
        <dbReference type="ARBA" id="ARBA00022692"/>
    </source>
</evidence>
<dbReference type="Pfam" id="PF07690">
    <property type="entry name" value="MFS_1"/>
    <property type="match status" value="1"/>
</dbReference>
<protein>
    <submittedName>
        <fullName evidence="8">MFS transporter</fullName>
    </submittedName>
</protein>
<dbReference type="InterPro" id="IPR036259">
    <property type="entry name" value="MFS_trans_sf"/>
</dbReference>
<dbReference type="PROSITE" id="PS50850">
    <property type="entry name" value="MFS"/>
    <property type="match status" value="1"/>
</dbReference>
<evidence type="ECO:0000256" key="2">
    <source>
        <dbReference type="ARBA" id="ARBA00022448"/>
    </source>
</evidence>